<dbReference type="AlphaFoldDB" id="A0A235BZ78"/>
<organism evidence="1 2">
    <name type="scientific">candidate division WOR-3 bacterium JGI_Cruoil_03_44_89</name>
    <dbReference type="NCBI Taxonomy" id="1973748"/>
    <lineage>
        <taxon>Bacteria</taxon>
        <taxon>Bacteria division WOR-3</taxon>
    </lineage>
</organism>
<sequence>MKIDKEFIEVCRSLNEHGVRYVVCGGYAIKLHGVKDIAKQERKTVDYDFILDPSRDNIEKIKKALKDINPKIKELRDDDLSRYSTVLIASDTGRYLDIDLISKIWDVDYERASSGMIEKEIGGVKIPVVSIDCLLEMKKDSFRSRDITDTFWLRKIKERQKR</sequence>
<dbReference type="Gene3D" id="3.30.460.40">
    <property type="match status" value="1"/>
</dbReference>
<dbReference type="InterPro" id="IPR043519">
    <property type="entry name" value="NT_sf"/>
</dbReference>
<dbReference type="EMBL" id="NOZQ01000003">
    <property type="protein sequence ID" value="OYD17581.1"/>
    <property type="molecule type" value="Genomic_DNA"/>
</dbReference>
<protein>
    <submittedName>
        <fullName evidence="1">Uncharacterized protein</fullName>
    </submittedName>
</protein>
<dbReference type="Proteomes" id="UP000215215">
    <property type="component" value="Unassembled WGS sequence"/>
</dbReference>
<dbReference type="SUPFAM" id="SSF81301">
    <property type="entry name" value="Nucleotidyltransferase"/>
    <property type="match status" value="1"/>
</dbReference>
<name>A0A235BZ78_UNCW3</name>
<gene>
    <name evidence="1" type="ORF">CH333_00190</name>
</gene>
<evidence type="ECO:0000313" key="2">
    <source>
        <dbReference type="Proteomes" id="UP000215215"/>
    </source>
</evidence>
<comment type="caution">
    <text evidence="1">The sequence shown here is derived from an EMBL/GenBank/DDBJ whole genome shotgun (WGS) entry which is preliminary data.</text>
</comment>
<reference evidence="1 2" key="1">
    <citation type="submission" date="2017-07" db="EMBL/GenBank/DDBJ databases">
        <title>Recovery of genomes from metagenomes via a dereplication, aggregation, and scoring strategy.</title>
        <authorList>
            <person name="Sieber C.M."/>
            <person name="Probst A.J."/>
            <person name="Sharrar A."/>
            <person name="Thomas B.C."/>
            <person name="Hess M."/>
            <person name="Tringe S.G."/>
            <person name="Banfield J.F."/>
        </authorList>
    </citation>
    <scope>NUCLEOTIDE SEQUENCE [LARGE SCALE GENOMIC DNA]</scope>
    <source>
        <strain evidence="1">JGI_Cruoil_03_44_89</strain>
    </source>
</reference>
<proteinExistence type="predicted"/>
<evidence type="ECO:0000313" key="1">
    <source>
        <dbReference type="EMBL" id="OYD17581.1"/>
    </source>
</evidence>
<accession>A0A235BZ78</accession>